<gene>
    <name evidence="2" type="ORF">J2750_001902</name>
</gene>
<comment type="caution">
    <text evidence="2">The sequence shown here is derived from an EMBL/GenBank/DDBJ whole genome shotgun (WGS) entry which is preliminary data.</text>
</comment>
<feature type="transmembrane region" description="Helical" evidence="1">
    <location>
        <begin position="12"/>
        <end position="39"/>
    </location>
</feature>
<protein>
    <submittedName>
        <fullName evidence="2">Uncharacterized protein</fullName>
    </submittedName>
</protein>
<keyword evidence="1" id="KW-0812">Transmembrane</keyword>
<evidence type="ECO:0000256" key="1">
    <source>
        <dbReference type="SAM" id="Phobius"/>
    </source>
</evidence>
<keyword evidence="3" id="KW-1185">Reference proteome</keyword>
<reference evidence="2 3" key="1">
    <citation type="submission" date="2023-07" db="EMBL/GenBank/DDBJ databases">
        <title>Genomic Encyclopedia of Type Strains, Phase IV (KMG-IV): sequencing the most valuable type-strain genomes for metagenomic binning, comparative biology and taxonomic classification.</title>
        <authorList>
            <person name="Goeker M."/>
        </authorList>
    </citation>
    <scope>NUCLEOTIDE SEQUENCE [LARGE SCALE GENOMIC DNA]</scope>
    <source>
        <strain evidence="2 3">DSM 17273</strain>
    </source>
</reference>
<name>A0AA90ZDD2_9EURY</name>
<proteinExistence type="predicted"/>
<dbReference type="Proteomes" id="UP001185015">
    <property type="component" value="Unassembled WGS sequence"/>
</dbReference>
<accession>A0AA90ZDD2</accession>
<evidence type="ECO:0000313" key="2">
    <source>
        <dbReference type="EMBL" id="MDR6223432.1"/>
    </source>
</evidence>
<organism evidence="2 3">
    <name type="scientific">Methanococcoides alaskense</name>
    <dbReference type="NCBI Taxonomy" id="325778"/>
    <lineage>
        <taxon>Archaea</taxon>
        <taxon>Methanobacteriati</taxon>
        <taxon>Methanobacteriota</taxon>
        <taxon>Stenosarchaea group</taxon>
        <taxon>Methanomicrobia</taxon>
        <taxon>Methanosarcinales</taxon>
        <taxon>Methanosarcinaceae</taxon>
        <taxon>Methanococcoides</taxon>
    </lineage>
</organism>
<dbReference type="RefSeq" id="WP_270096918.1">
    <property type="nucleotide sequence ID" value="NZ_JAQFFK010000006.1"/>
</dbReference>
<sequence>MSGLSAGSGPAALGLGGVVAFLAGNEFLAIILFVATFALSAMWSGKFRK</sequence>
<keyword evidence="1" id="KW-1133">Transmembrane helix</keyword>
<dbReference type="AlphaFoldDB" id="A0AA90ZDD2"/>
<keyword evidence="1" id="KW-0472">Membrane</keyword>
<dbReference type="EMBL" id="JAVDQI010000008">
    <property type="protein sequence ID" value="MDR6223432.1"/>
    <property type="molecule type" value="Genomic_DNA"/>
</dbReference>
<evidence type="ECO:0000313" key="3">
    <source>
        <dbReference type="Proteomes" id="UP001185015"/>
    </source>
</evidence>